<sequence length="203" mass="23026">METAKDSKNSQIAKSPDEFAQKLRFRRSLREAANLPPLPPALLSLDRVPKTGAIAASPVAAGWLHLWSPLERWPEPLREVYRQDVLAAFPSQRKKETPGLEEVVLCLAVFRCPQKGFRLEERSCLFYCRGICALATLHRRGDEPNPSLSLTSIGYYMGMSRQRASLLSSRAQLFLEREMRSKRGFGELRPPSKQRREYPLGDG</sequence>
<protein>
    <submittedName>
        <fullName evidence="2">Uncharacterized protein</fullName>
    </submittedName>
</protein>
<dbReference type="AlphaFoldDB" id="A0A5E6MEI3"/>
<comment type="caution">
    <text evidence="2">The sequence shown here is derived from an EMBL/GenBank/DDBJ whole genome shotgun (WGS) entry which is preliminary data.</text>
</comment>
<keyword evidence="3" id="KW-1185">Reference proteome</keyword>
<proteinExistence type="predicted"/>
<evidence type="ECO:0000313" key="3">
    <source>
        <dbReference type="Proteomes" id="UP000381693"/>
    </source>
</evidence>
<feature type="region of interest" description="Disordered" evidence="1">
    <location>
        <begin position="184"/>
        <end position="203"/>
    </location>
</feature>
<feature type="compositionally biased region" description="Basic and acidic residues" evidence="1">
    <location>
        <begin position="194"/>
        <end position="203"/>
    </location>
</feature>
<organism evidence="2 3">
    <name type="scientific">Methylacidimicrobium cyclopophantes</name>
    <dbReference type="NCBI Taxonomy" id="1041766"/>
    <lineage>
        <taxon>Bacteria</taxon>
        <taxon>Pseudomonadati</taxon>
        <taxon>Verrucomicrobiota</taxon>
        <taxon>Methylacidimicrobium</taxon>
    </lineage>
</organism>
<dbReference type="EMBL" id="CABFUZ020000109">
    <property type="protein sequence ID" value="VVM06233.1"/>
    <property type="molecule type" value="Genomic_DNA"/>
</dbReference>
<gene>
    <name evidence="2" type="ORF">MAMC_01003</name>
</gene>
<dbReference type="RefSeq" id="WP_178087679.1">
    <property type="nucleotide sequence ID" value="NZ_CABFUZ020000109.1"/>
</dbReference>
<evidence type="ECO:0000313" key="2">
    <source>
        <dbReference type="EMBL" id="VVM06233.1"/>
    </source>
</evidence>
<reference evidence="2" key="1">
    <citation type="submission" date="2019-09" db="EMBL/GenBank/DDBJ databases">
        <authorList>
            <person name="Cremers G."/>
        </authorList>
    </citation>
    <scope>NUCLEOTIDE SEQUENCE [LARGE SCALE GENOMIC DNA]</scope>
    <source>
        <strain evidence="2">3B</strain>
    </source>
</reference>
<name>A0A5E6MEI3_9BACT</name>
<evidence type="ECO:0000256" key="1">
    <source>
        <dbReference type="SAM" id="MobiDB-lite"/>
    </source>
</evidence>
<accession>A0A5E6MEI3</accession>
<dbReference type="Proteomes" id="UP000381693">
    <property type="component" value="Unassembled WGS sequence"/>
</dbReference>